<dbReference type="EMBL" id="JABFJW010000612">
    <property type="protein sequence ID" value="NOK15034.1"/>
    <property type="molecule type" value="Genomic_DNA"/>
</dbReference>
<evidence type="ECO:0000313" key="2">
    <source>
        <dbReference type="EMBL" id="NOK15034.1"/>
    </source>
</evidence>
<comment type="caution">
    <text evidence="2">The sequence shown here is derived from an EMBL/GenBank/DDBJ whole genome shotgun (WGS) entry which is preliminary data.</text>
</comment>
<dbReference type="RefSeq" id="WP_171422066.1">
    <property type="nucleotide sequence ID" value="NZ_JABFJW010000612.1"/>
</dbReference>
<protein>
    <recommendedName>
        <fullName evidence="4">B box-type domain-containing protein</fullName>
    </recommendedName>
</protein>
<dbReference type="AlphaFoldDB" id="A0A7Y4K1F3"/>
<sequence length="157" mass="16541">MAGSAASLAGARCGQHPAVAAVALCTRCGGFLCGACTEVLEELAYCAPCAERRWQDTRPSRAVRLGLLANLLGLLFLVAPVVLTLSVRPKLGSWGLLALAWTLAAAVSGTVISTRKIRRENELGDQAFAIVLRLVSALNLMGLLLWGALAAVVLFRR</sequence>
<keyword evidence="1" id="KW-0812">Transmembrane</keyword>
<name>A0A7Y4K1F3_9BACT</name>
<accession>A0A7Y4K1F3</accession>
<dbReference type="Proteomes" id="UP000528460">
    <property type="component" value="Unassembled WGS sequence"/>
</dbReference>
<proteinExistence type="predicted"/>
<keyword evidence="1" id="KW-1133">Transmembrane helix</keyword>
<keyword evidence="1" id="KW-0472">Membrane</keyword>
<evidence type="ECO:0000256" key="1">
    <source>
        <dbReference type="SAM" id="Phobius"/>
    </source>
</evidence>
<evidence type="ECO:0008006" key="4">
    <source>
        <dbReference type="Google" id="ProtNLM"/>
    </source>
</evidence>
<gene>
    <name evidence="2" type="ORF">HNS30_39105</name>
</gene>
<reference evidence="2 3" key="1">
    <citation type="submission" date="2020-05" db="EMBL/GenBank/DDBJ databases">
        <authorList>
            <person name="Whitworth D."/>
        </authorList>
    </citation>
    <scope>NUCLEOTIDE SEQUENCE [LARGE SCALE GENOMIC DNA]</scope>
    <source>
        <strain evidence="2 3">CA046A</strain>
    </source>
</reference>
<feature type="transmembrane region" description="Helical" evidence="1">
    <location>
        <begin position="91"/>
        <end position="113"/>
    </location>
</feature>
<organism evidence="2 3">
    <name type="scientific">Corallococcus exercitus</name>
    <dbReference type="NCBI Taxonomy" id="2316736"/>
    <lineage>
        <taxon>Bacteria</taxon>
        <taxon>Pseudomonadati</taxon>
        <taxon>Myxococcota</taxon>
        <taxon>Myxococcia</taxon>
        <taxon>Myxococcales</taxon>
        <taxon>Cystobacterineae</taxon>
        <taxon>Myxococcaceae</taxon>
        <taxon>Corallococcus</taxon>
    </lineage>
</organism>
<feature type="transmembrane region" description="Helical" evidence="1">
    <location>
        <begin position="134"/>
        <end position="155"/>
    </location>
</feature>
<evidence type="ECO:0000313" key="3">
    <source>
        <dbReference type="Proteomes" id="UP000528460"/>
    </source>
</evidence>
<feature type="transmembrane region" description="Helical" evidence="1">
    <location>
        <begin position="62"/>
        <end position="85"/>
    </location>
</feature>